<sequence>MKSEPFPTPSEALQSLSTEIRILAPLGPERVSPCSVDSHRSPLPWISTLQSPIEKAEAGAGSAFVFRGLPIRELFACADRCWNGLGSGDQEEFGKDWMGSWRVGLDLSR</sequence>
<reference evidence="1" key="2">
    <citation type="journal article" date="2015" name="Data Brief">
        <title>Shoot transcriptome of the giant reed, Arundo donax.</title>
        <authorList>
            <person name="Barrero R.A."/>
            <person name="Guerrero F.D."/>
            <person name="Moolhuijzen P."/>
            <person name="Goolsby J.A."/>
            <person name="Tidwell J."/>
            <person name="Bellgard S.E."/>
            <person name="Bellgard M.I."/>
        </authorList>
    </citation>
    <scope>NUCLEOTIDE SEQUENCE</scope>
    <source>
        <tissue evidence="1">Shoot tissue taken approximately 20 cm above the soil surface</tissue>
    </source>
</reference>
<organism evidence="1">
    <name type="scientific">Arundo donax</name>
    <name type="common">Giant reed</name>
    <name type="synonym">Donax arundinaceus</name>
    <dbReference type="NCBI Taxonomy" id="35708"/>
    <lineage>
        <taxon>Eukaryota</taxon>
        <taxon>Viridiplantae</taxon>
        <taxon>Streptophyta</taxon>
        <taxon>Embryophyta</taxon>
        <taxon>Tracheophyta</taxon>
        <taxon>Spermatophyta</taxon>
        <taxon>Magnoliopsida</taxon>
        <taxon>Liliopsida</taxon>
        <taxon>Poales</taxon>
        <taxon>Poaceae</taxon>
        <taxon>PACMAD clade</taxon>
        <taxon>Arundinoideae</taxon>
        <taxon>Arundineae</taxon>
        <taxon>Arundo</taxon>
    </lineage>
</organism>
<accession>A0A0A9FQK1</accession>
<proteinExistence type="predicted"/>
<reference evidence="1" key="1">
    <citation type="submission" date="2014-09" db="EMBL/GenBank/DDBJ databases">
        <authorList>
            <person name="Magalhaes I.L.F."/>
            <person name="Oliveira U."/>
            <person name="Santos F.R."/>
            <person name="Vidigal T.H.D.A."/>
            <person name="Brescovit A.D."/>
            <person name="Santos A.J."/>
        </authorList>
    </citation>
    <scope>NUCLEOTIDE SEQUENCE</scope>
    <source>
        <tissue evidence="1">Shoot tissue taken approximately 20 cm above the soil surface</tissue>
    </source>
</reference>
<dbReference type="AlphaFoldDB" id="A0A0A9FQK1"/>
<dbReference type="EMBL" id="GBRH01184352">
    <property type="protein sequence ID" value="JAE13544.1"/>
    <property type="molecule type" value="Transcribed_RNA"/>
</dbReference>
<protein>
    <submittedName>
        <fullName evidence="1">Uncharacterized protein</fullName>
    </submittedName>
</protein>
<name>A0A0A9FQK1_ARUDO</name>
<evidence type="ECO:0000313" key="1">
    <source>
        <dbReference type="EMBL" id="JAE13544.1"/>
    </source>
</evidence>